<evidence type="ECO:0000256" key="2">
    <source>
        <dbReference type="SAM" id="SignalP"/>
    </source>
</evidence>
<proteinExistence type="predicted"/>
<keyword evidence="2" id="KW-0732">Signal</keyword>
<dbReference type="RefSeq" id="WP_380744556.1">
    <property type="nucleotide sequence ID" value="NZ_JBHTLI010000001.1"/>
</dbReference>
<protein>
    <submittedName>
        <fullName evidence="4">DUF4129 domain-containing protein</fullName>
    </submittedName>
</protein>
<keyword evidence="1" id="KW-1133">Transmembrane helix</keyword>
<evidence type="ECO:0000313" key="4">
    <source>
        <dbReference type="EMBL" id="MFD1095645.1"/>
    </source>
</evidence>
<dbReference type="InterPro" id="IPR025403">
    <property type="entry name" value="TgpA-like_C"/>
</dbReference>
<sequence>MRIILLIIFLILLPDSAVAGSDQDSILASRARYDTISKLSPVSFEKSKFEEYRKLKDFEYLNEIEQDSSWTRFKRWFNQKMEDFFHWLFGDYEANAFLMFIFSMLPYIFLAILLGFIIWLFIRLNPGRSFLEEPEASEVYMTEEEELIQSRDLPMLIQDAIEKGQYRLAVRYYYLKVLQSLDEQKLIEYRFQKTNADYTSEIGQENIKDQFKRITRIYDFIWYGDFTPSEEEFRMAEKGFSKMNTLINRPVL</sequence>
<keyword evidence="1" id="KW-0472">Membrane</keyword>
<evidence type="ECO:0000256" key="1">
    <source>
        <dbReference type="SAM" id="Phobius"/>
    </source>
</evidence>
<evidence type="ECO:0000259" key="3">
    <source>
        <dbReference type="Pfam" id="PF13559"/>
    </source>
</evidence>
<feature type="signal peptide" evidence="2">
    <location>
        <begin position="1"/>
        <end position="19"/>
    </location>
</feature>
<feature type="transmembrane region" description="Helical" evidence="1">
    <location>
        <begin position="97"/>
        <end position="122"/>
    </location>
</feature>
<accession>A0ABW3NSM5</accession>
<dbReference type="Proteomes" id="UP001597131">
    <property type="component" value="Unassembled WGS sequence"/>
</dbReference>
<name>A0ABW3NSM5_9FLAO</name>
<evidence type="ECO:0000313" key="5">
    <source>
        <dbReference type="Proteomes" id="UP001597131"/>
    </source>
</evidence>
<keyword evidence="5" id="KW-1185">Reference proteome</keyword>
<feature type="domain" description="Protein-glutamine gamma-glutamyltransferase-like C-terminal" evidence="3">
    <location>
        <begin position="174"/>
        <end position="236"/>
    </location>
</feature>
<keyword evidence="1" id="KW-0812">Transmembrane</keyword>
<comment type="caution">
    <text evidence="4">The sequence shown here is derived from an EMBL/GenBank/DDBJ whole genome shotgun (WGS) entry which is preliminary data.</text>
</comment>
<dbReference type="Pfam" id="PF13559">
    <property type="entry name" value="DUF4129"/>
    <property type="match status" value="1"/>
</dbReference>
<feature type="chain" id="PRO_5045575695" evidence="2">
    <location>
        <begin position="20"/>
        <end position="252"/>
    </location>
</feature>
<gene>
    <name evidence="4" type="ORF">ACFQ3Q_07795</name>
</gene>
<dbReference type="EMBL" id="JBHTLI010000001">
    <property type="protein sequence ID" value="MFD1095645.1"/>
    <property type="molecule type" value="Genomic_DNA"/>
</dbReference>
<reference evidence="5" key="1">
    <citation type="journal article" date="2019" name="Int. J. Syst. Evol. Microbiol.">
        <title>The Global Catalogue of Microorganisms (GCM) 10K type strain sequencing project: providing services to taxonomists for standard genome sequencing and annotation.</title>
        <authorList>
            <consortium name="The Broad Institute Genomics Platform"/>
            <consortium name="The Broad Institute Genome Sequencing Center for Infectious Disease"/>
            <person name="Wu L."/>
            <person name="Ma J."/>
        </authorList>
    </citation>
    <scope>NUCLEOTIDE SEQUENCE [LARGE SCALE GENOMIC DNA]</scope>
    <source>
        <strain evidence="5">CCUG 64793</strain>
    </source>
</reference>
<organism evidence="4 5">
    <name type="scientific">Salegentibacter chungangensis</name>
    <dbReference type="NCBI Taxonomy" id="1335724"/>
    <lineage>
        <taxon>Bacteria</taxon>
        <taxon>Pseudomonadati</taxon>
        <taxon>Bacteroidota</taxon>
        <taxon>Flavobacteriia</taxon>
        <taxon>Flavobacteriales</taxon>
        <taxon>Flavobacteriaceae</taxon>
        <taxon>Salegentibacter</taxon>
    </lineage>
</organism>